<gene>
    <name evidence="1" type="ORF">NVP1169O_62</name>
</gene>
<proteinExistence type="predicted"/>
<reference evidence="1 2" key="1">
    <citation type="submission" date="2017-11" db="EMBL/GenBank/DDBJ databases">
        <title>A major lineage of nontailed dsDNA viruses as unrecognized killers of marine bacteria.</title>
        <authorList>
            <person name="Kauffman K.M."/>
            <person name="Hussain F.A."/>
            <person name="Yang J."/>
            <person name="Arevalo P."/>
            <person name="Brown J.M."/>
            <person name="Chang W.K."/>
            <person name="VanInsberghe D."/>
            <person name="Elsherbini J."/>
            <person name="Cutler M.B."/>
            <person name="Kelly L."/>
            <person name="Polz M.F."/>
        </authorList>
    </citation>
    <scope>NUCLEOTIDE SEQUENCE [LARGE SCALE GENOMIC DNA]</scope>
</reference>
<dbReference type="Proteomes" id="UP000267376">
    <property type="component" value="Segment"/>
</dbReference>
<keyword evidence="2" id="KW-1185">Reference proteome</keyword>
<name>A0A2I7REK4_9CAUD</name>
<accession>A0A2I7REK4</accession>
<dbReference type="EMBL" id="MG592536">
    <property type="protein sequence ID" value="AUR92090.1"/>
    <property type="molecule type" value="Genomic_DNA"/>
</dbReference>
<evidence type="ECO:0000313" key="1">
    <source>
        <dbReference type="EMBL" id="AUR92090.1"/>
    </source>
</evidence>
<sequence>MSSSAIRPELTRQSEKNLSTMLHTFPRSTRELLCQCSSYLIAIRSVNTGHFRFSCGSITEAKVFLRLLSI</sequence>
<organism evidence="1 2">
    <name type="scientific">Vibrio phage 1.169.O._10N.261.52.B1</name>
    <dbReference type="NCBI Taxonomy" id="1881213"/>
    <lineage>
        <taxon>Viruses</taxon>
        <taxon>Duplodnaviria</taxon>
        <taxon>Heunggongvirae</taxon>
        <taxon>Uroviricota</taxon>
        <taxon>Caudoviricetes</taxon>
        <taxon>Schitoviridae</taxon>
        <taxon>Mukerjeevirus</taxon>
        <taxon>Mukerjeevirus mv52B1</taxon>
    </lineage>
</organism>
<protein>
    <submittedName>
        <fullName evidence="1">Uncharacterized protein</fullName>
    </submittedName>
</protein>
<evidence type="ECO:0000313" key="2">
    <source>
        <dbReference type="Proteomes" id="UP000267376"/>
    </source>
</evidence>